<dbReference type="AlphaFoldDB" id="A0AAV9XRE0"/>
<gene>
    <name evidence="5" type="ORF">TWF694_001376</name>
</gene>
<sequence>MATPLSILRPSAMRILERLPSAARKPVATRRFLPTFSPRPHRLSPTFNIPLYQRRHYSASNEEPPSDPSKDRLEHITEETSKIDEIMGGEGVNVDEVATPISEVIQRENDVENAPEVIKEDLEKPSASLAESVSIDTLAEFPNPTPKVLIPPYRPPVPVTPIPALHSIHHRQHPLLRQLTPHFMKHGELATAQATVQRILQILRTKPAPRVGKYPLVPNAPDLDLLPSDPVAYLQTAIDSVAPLFKMKSSKGAGGSTVQTPAPLSVKVRRRRAMEWMIAASEGKRRMKSLPERFAEEVEAVVLGTSSCWDKRMAVHKLAVTNRANIQSTGGKRPGARKKLSR</sequence>
<dbReference type="GO" id="GO:1990904">
    <property type="term" value="C:ribonucleoprotein complex"/>
    <property type="evidence" value="ECO:0007669"/>
    <property type="project" value="UniProtKB-KW"/>
</dbReference>
<dbReference type="InterPro" id="IPR036823">
    <property type="entry name" value="Ribosomal_uS7_dom_sf"/>
</dbReference>
<evidence type="ECO:0000313" key="6">
    <source>
        <dbReference type="Proteomes" id="UP001365542"/>
    </source>
</evidence>
<evidence type="ECO:0000259" key="4">
    <source>
        <dbReference type="Pfam" id="PF00177"/>
    </source>
</evidence>
<dbReference type="Pfam" id="PF00177">
    <property type="entry name" value="Ribosomal_S7"/>
    <property type="match status" value="1"/>
</dbReference>
<dbReference type="InterPro" id="IPR000235">
    <property type="entry name" value="Ribosomal_uS7"/>
</dbReference>
<comment type="similarity">
    <text evidence="1">Belongs to the universal ribosomal protein uS7 family.</text>
</comment>
<dbReference type="GO" id="GO:0006412">
    <property type="term" value="P:translation"/>
    <property type="evidence" value="ECO:0007669"/>
    <property type="project" value="InterPro"/>
</dbReference>
<dbReference type="CDD" id="cd14868">
    <property type="entry name" value="uS7_Mitochondria_Fungi"/>
    <property type="match status" value="1"/>
</dbReference>
<dbReference type="InterPro" id="IPR023798">
    <property type="entry name" value="Ribosomal_uS7_dom"/>
</dbReference>
<keyword evidence="2" id="KW-0689">Ribosomal protein</keyword>
<dbReference type="InterPro" id="IPR047988">
    <property type="entry name" value="Ribosomal_uS7m_fungi"/>
</dbReference>
<evidence type="ECO:0000256" key="2">
    <source>
        <dbReference type="ARBA" id="ARBA00022980"/>
    </source>
</evidence>
<evidence type="ECO:0000313" key="5">
    <source>
        <dbReference type="EMBL" id="KAK6544690.1"/>
    </source>
</evidence>
<accession>A0AAV9XRE0</accession>
<dbReference type="Proteomes" id="UP001365542">
    <property type="component" value="Unassembled WGS sequence"/>
</dbReference>
<keyword evidence="3" id="KW-0687">Ribonucleoprotein</keyword>
<dbReference type="GO" id="GO:0005840">
    <property type="term" value="C:ribosome"/>
    <property type="evidence" value="ECO:0007669"/>
    <property type="project" value="UniProtKB-KW"/>
</dbReference>
<comment type="caution">
    <text evidence="5">The sequence shown here is derived from an EMBL/GenBank/DDBJ whole genome shotgun (WGS) entry which is preliminary data.</text>
</comment>
<reference evidence="5 6" key="1">
    <citation type="submission" date="2019-10" db="EMBL/GenBank/DDBJ databases">
        <authorList>
            <person name="Palmer J.M."/>
        </authorList>
    </citation>
    <scope>NUCLEOTIDE SEQUENCE [LARGE SCALE GENOMIC DNA]</scope>
    <source>
        <strain evidence="5 6">TWF694</strain>
    </source>
</reference>
<dbReference type="SUPFAM" id="SSF47973">
    <property type="entry name" value="Ribosomal protein S7"/>
    <property type="match status" value="1"/>
</dbReference>
<keyword evidence="6" id="KW-1185">Reference proteome</keyword>
<evidence type="ECO:0000256" key="1">
    <source>
        <dbReference type="ARBA" id="ARBA00007151"/>
    </source>
</evidence>
<organism evidence="5 6">
    <name type="scientific">Orbilia ellipsospora</name>
    <dbReference type="NCBI Taxonomy" id="2528407"/>
    <lineage>
        <taxon>Eukaryota</taxon>
        <taxon>Fungi</taxon>
        <taxon>Dikarya</taxon>
        <taxon>Ascomycota</taxon>
        <taxon>Pezizomycotina</taxon>
        <taxon>Orbiliomycetes</taxon>
        <taxon>Orbiliales</taxon>
        <taxon>Orbiliaceae</taxon>
        <taxon>Orbilia</taxon>
    </lineage>
</organism>
<feature type="domain" description="Small ribosomal subunit protein uS7" evidence="4">
    <location>
        <begin position="168"/>
        <end position="323"/>
    </location>
</feature>
<name>A0AAV9XRE0_9PEZI</name>
<dbReference type="EMBL" id="JAVHJO010000001">
    <property type="protein sequence ID" value="KAK6544690.1"/>
    <property type="molecule type" value="Genomic_DNA"/>
</dbReference>
<dbReference type="Gene3D" id="1.10.455.10">
    <property type="entry name" value="Ribosomal protein S7 domain"/>
    <property type="match status" value="1"/>
</dbReference>
<dbReference type="PANTHER" id="PTHR11205">
    <property type="entry name" value="RIBOSOMAL PROTEIN S7"/>
    <property type="match status" value="1"/>
</dbReference>
<protein>
    <recommendedName>
        <fullName evidence="4">Small ribosomal subunit protein uS7 domain-containing protein</fullName>
    </recommendedName>
</protein>
<proteinExistence type="inferred from homology"/>
<evidence type="ECO:0000256" key="3">
    <source>
        <dbReference type="ARBA" id="ARBA00023274"/>
    </source>
</evidence>